<feature type="domain" description="Aminoglycoside phosphotransferase" evidence="2">
    <location>
        <begin position="175"/>
        <end position="228"/>
    </location>
</feature>
<dbReference type="Pfam" id="PF01636">
    <property type="entry name" value="APH"/>
    <property type="match status" value="1"/>
</dbReference>
<gene>
    <name evidence="3" type="ORF">FISHEDRAFT_79028</name>
</gene>
<evidence type="ECO:0000313" key="3">
    <source>
        <dbReference type="EMBL" id="KIY42889.1"/>
    </source>
</evidence>
<dbReference type="AlphaFoldDB" id="A0A0D7A0H6"/>
<reference evidence="3 4" key="1">
    <citation type="journal article" date="2015" name="Fungal Genet. Biol.">
        <title>Evolution of novel wood decay mechanisms in Agaricales revealed by the genome sequences of Fistulina hepatica and Cylindrobasidium torrendii.</title>
        <authorList>
            <person name="Floudas D."/>
            <person name="Held B.W."/>
            <person name="Riley R."/>
            <person name="Nagy L.G."/>
            <person name="Koehler G."/>
            <person name="Ransdell A.S."/>
            <person name="Younus H."/>
            <person name="Chow J."/>
            <person name="Chiniquy J."/>
            <person name="Lipzen A."/>
            <person name="Tritt A."/>
            <person name="Sun H."/>
            <person name="Haridas S."/>
            <person name="LaButti K."/>
            <person name="Ohm R.A."/>
            <person name="Kues U."/>
            <person name="Blanchette R.A."/>
            <person name="Grigoriev I.V."/>
            <person name="Minto R.E."/>
            <person name="Hibbett D.S."/>
        </authorList>
    </citation>
    <scope>NUCLEOTIDE SEQUENCE [LARGE SCALE GENOMIC DNA]</scope>
    <source>
        <strain evidence="3 4">ATCC 64428</strain>
    </source>
</reference>
<dbReference type="SUPFAM" id="SSF56112">
    <property type="entry name" value="Protein kinase-like (PK-like)"/>
    <property type="match status" value="1"/>
</dbReference>
<evidence type="ECO:0000256" key="1">
    <source>
        <dbReference type="SAM" id="MobiDB-lite"/>
    </source>
</evidence>
<protein>
    <recommendedName>
        <fullName evidence="2">Aminoglycoside phosphotransferase domain-containing protein</fullName>
    </recommendedName>
</protein>
<sequence length="309" mass="35113">MIKDALRENRHVGAPVPSPIFQRPVHVTPDIVAKCIYTPDISEVYMMASALDFTTIPIPCIRRVIYRDLCTWLVMDHVEGESLDILWPRMSWWRRLCVVWTIRGYIRQLRRIPLPNPGIPGPFNGTGVPNQCEGFYFTQYGAGPFSSYADLVAWYELKRQITAFYTPNNKAPFPSFDASEPLTFVHGDLNTRNIIIDKDGEAWLIDFGFAGAYPPWFEYAGIVLFAGMDSVHPRSWAFFAPFMAGFYERQYRFLQRIQFAISNCVLELPKSPSNVEGPSLDIPGSQAKNTILDSSSHTQDPTAESTKDK</sequence>
<proteinExistence type="predicted"/>
<organism evidence="3 4">
    <name type="scientific">Fistulina hepatica ATCC 64428</name>
    <dbReference type="NCBI Taxonomy" id="1128425"/>
    <lineage>
        <taxon>Eukaryota</taxon>
        <taxon>Fungi</taxon>
        <taxon>Dikarya</taxon>
        <taxon>Basidiomycota</taxon>
        <taxon>Agaricomycotina</taxon>
        <taxon>Agaricomycetes</taxon>
        <taxon>Agaricomycetidae</taxon>
        <taxon>Agaricales</taxon>
        <taxon>Fistulinaceae</taxon>
        <taxon>Fistulina</taxon>
    </lineage>
</organism>
<evidence type="ECO:0000313" key="4">
    <source>
        <dbReference type="Proteomes" id="UP000054144"/>
    </source>
</evidence>
<evidence type="ECO:0000259" key="2">
    <source>
        <dbReference type="Pfam" id="PF01636"/>
    </source>
</evidence>
<dbReference type="Gene3D" id="3.90.1200.10">
    <property type="match status" value="1"/>
</dbReference>
<keyword evidence="4" id="KW-1185">Reference proteome</keyword>
<name>A0A0D7A0H6_9AGAR</name>
<feature type="region of interest" description="Disordered" evidence="1">
    <location>
        <begin position="274"/>
        <end position="309"/>
    </location>
</feature>
<dbReference type="InterPro" id="IPR011009">
    <property type="entry name" value="Kinase-like_dom_sf"/>
</dbReference>
<dbReference type="EMBL" id="KN882151">
    <property type="protein sequence ID" value="KIY42889.1"/>
    <property type="molecule type" value="Genomic_DNA"/>
</dbReference>
<dbReference type="InterPro" id="IPR002575">
    <property type="entry name" value="Aminoglycoside_PTrfase"/>
</dbReference>
<dbReference type="PANTHER" id="PTHR21310">
    <property type="entry name" value="AMINOGLYCOSIDE PHOSPHOTRANSFERASE-RELATED-RELATED"/>
    <property type="match status" value="1"/>
</dbReference>
<dbReference type="Proteomes" id="UP000054144">
    <property type="component" value="Unassembled WGS sequence"/>
</dbReference>
<dbReference type="PANTHER" id="PTHR21310:SF39">
    <property type="entry name" value="AMINOGLYCOSIDE PHOSPHOTRANSFERASE DOMAIN-CONTAINING PROTEIN"/>
    <property type="match status" value="1"/>
</dbReference>
<dbReference type="InterPro" id="IPR051678">
    <property type="entry name" value="AGP_Transferase"/>
</dbReference>
<accession>A0A0D7A0H6</accession>
<dbReference type="OrthoDB" id="4177236at2759"/>
<feature type="compositionally biased region" description="Polar residues" evidence="1">
    <location>
        <begin position="286"/>
        <end position="309"/>
    </location>
</feature>